<feature type="binding site" evidence="5">
    <location>
        <position position="156"/>
    </location>
    <ligand>
        <name>xanthine</name>
        <dbReference type="ChEBI" id="CHEBI:17712"/>
    </ligand>
</feature>
<dbReference type="RefSeq" id="WP_092479438.1">
    <property type="nucleotide sequence ID" value="NZ_CP126128.1"/>
</dbReference>
<keyword evidence="2 5" id="KW-0328">Glycosyltransferase</keyword>
<dbReference type="SUPFAM" id="SSF53271">
    <property type="entry name" value="PRTase-like"/>
    <property type="match status" value="1"/>
</dbReference>
<dbReference type="EMBL" id="FOXW01000001">
    <property type="protein sequence ID" value="SFQ02694.1"/>
    <property type="molecule type" value="Genomic_DNA"/>
</dbReference>
<evidence type="ECO:0000256" key="3">
    <source>
        <dbReference type="ARBA" id="ARBA00022679"/>
    </source>
</evidence>
<dbReference type="Gene3D" id="3.40.50.2020">
    <property type="match status" value="1"/>
</dbReference>
<dbReference type="GO" id="GO:0006166">
    <property type="term" value="P:purine ribonucleoside salvage"/>
    <property type="evidence" value="ECO:0007669"/>
    <property type="project" value="UniProtKB-KW"/>
</dbReference>
<evidence type="ECO:0000256" key="5">
    <source>
        <dbReference type="HAMAP-Rule" id="MF_01184"/>
    </source>
</evidence>
<reference evidence="8 9" key="1">
    <citation type="submission" date="2016-10" db="EMBL/GenBank/DDBJ databases">
        <authorList>
            <person name="de Groot N.N."/>
        </authorList>
    </citation>
    <scope>NUCLEOTIDE SEQUENCE [LARGE SCALE GENOMIC DNA]</scope>
    <source>
        <strain evidence="8 9">DSM 20581</strain>
    </source>
</reference>
<evidence type="ECO:0000256" key="2">
    <source>
        <dbReference type="ARBA" id="ARBA00022676"/>
    </source>
</evidence>
<comment type="catalytic activity">
    <reaction evidence="5">
        <text>XMP + diphosphate = xanthine + 5-phospho-alpha-D-ribose 1-diphosphate</text>
        <dbReference type="Rhea" id="RHEA:10800"/>
        <dbReference type="ChEBI" id="CHEBI:17712"/>
        <dbReference type="ChEBI" id="CHEBI:33019"/>
        <dbReference type="ChEBI" id="CHEBI:57464"/>
        <dbReference type="ChEBI" id="CHEBI:58017"/>
        <dbReference type="EC" id="2.4.2.22"/>
    </reaction>
</comment>
<accession>A0A1I5V584</accession>
<name>A0A1I5V584_9LACT</name>
<evidence type="ECO:0000259" key="7">
    <source>
        <dbReference type="Pfam" id="PF00156"/>
    </source>
</evidence>
<dbReference type="NCBIfam" id="TIGR01744">
    <property type="entry name" value="XPRTase"/>
    <property type="match status" value="1"/>
</dbReference>
<dbReference type="UniPathway" id="UPA00602">
    <property type="reaction ID" value="UER00658"/>
</dbReference>
<gene>
    <name evidence="5" type="primary">xpt</name>
    <name evidence="8" type="ORF">SAMN04488506_0369</name>
</gene>
<comment type="similarity">
    <text evidence="5">Belongs to the purine/pyrimidine phosphoribosyltransferase family. Xpt subfamily.</text>
</comment>
<evidence type="ECO:0000256" key="4">
    <source>
        <dbReference type="ARBA" id="ARBA00022726"/>
    </source>
</evidence>
<comment type="pathway">
    <text evidence="5">Purine metabolism; XMP biosynthesis via salvage pathway; XMP from xanthine: step 1/1.</text>
</comment>
<dbReference type="InterPro" id="IPR050118">
    <property type="entry name" value="Pur/Pyrimidine_PRTase"/>
</dbReference>
<keyword evidence="4 5" id="KW-0660">Purine salvage</keyword>
<evidence type="ECO:0000313" key="9">
    <source>
        <dbReference type="Proteomes" id="UP000199136"/>
    </source>
</evidence>
<dbReference type="InterPro" id="IPR010079">
    <property type="entry name" value="Xanthine_PRibTrfase"/>
</dbReference>
<evidence type="ECO:0000313" key="8">
    <source>
        <dbReference type="EMBL" id="SFQ02694.1"/>
    </source>
</evidence>
<comment type="subcellular location">
    <subcellularLocation>
        <location evidence="5">Cytoplasm</location>
    </subcellularLocation>
</comment>
<keyword evidence="3 5" id="KW-0808">Transferase</keyword>
<dbReference type="Proteomes" id="UP000199136">
    <property type="component" value="Unassembled WGS sequence"/>
</dbReference>
<dbReference type="GO" id="GO:0000310">
    <property type="term" value="F:xanthine phosphoribosyltransferase activity"/>
    <property type="evidence" value="ECO:0007669"/>
    <property type="project" value="UniProtKB-UniRule"/>
</dbReference>
<dbReference type="EC" id="2.4.2.22" evidence="5 6"/>
<dbReference type="GO" id="GO:0046110">
    <property type="term" value="P:xanthine metabolic process"/>
    <property type="evidence" value="ECO:0007669"/>
    <property type="project" value="UniProtKB-UniRule"/>
</dbReference>
<dbReference type="AlphaFoldDB" id="A0A1I5V584"/>
<dbReference type="Pfam" id="PF00156">
    <property type="entry name" value="Pribosyltran"/>
    <property type="match status" value="1"/>
</dbReference>
<comment type="function">
    <text evidence="5">Converts the preformed base xanthine, a product of nucleic acid breakdown, to xanthosine 5'-monophosphate (XMP), so it can be reused for RNA or DNA synthesis.</text>
</comment>
<dbReference type="HAMAP" id="MF_01184">
    <property type="entry name" value="XPRTase"/>
    <property type="match status" value="1"/>
</dbReference>
<dbReference type="GO" id="GO:0005737">
    <property type="term" value="C:cytoplasm"/>
    <property type="evidence" value="ECO:0007669"/>
    <property type="project" value="UniProtKB-SubCell"/>
</dbReference>
<dbReference type="PANTHER" id="PTHR43864:SF1">
    <property type="entry name" value="XANTHINE PHOSPHORIBOSYLTRANSFERASE"/>
    <property type="match status" value="1"/>
</dbReference>
<evidence type="ECO:0000256" key="1">
    <source>
        <dbReference type="ARBA" id="ARBA00022490"/>
    </source>
</evidence>
<comment type="subunit">
    <text evidence="5">Homodimer.</text>
</comment>
<feature type="binding site" evidence="5">
    <location>
        <position position="27"/>
    </location>
    <ligand>
        <name>xanthine</name>
        <dbReference type="ChEBI" id="CHEBI:17712"/>
    </ligand>
</feature>
<dbReference type="NCBIfam" id="NF006671">
    <property type="entry name" value="PRK09219.1"/>
    <property type="match status" value="1"/>
</dbReference>
<dbReference type="InterPro" id="IPR000836">
    <property type="entry name" value="PRTase_dom"/>
</dbReference>
<dbReference type="STRING" id="82801.SAMN04488506_0369"/>
<dbReference type="GO" id="GO:0032265">
    <property type="term" value="P:XMP salvage"/>
    <property type="evidence" value="ECO:0007669"/>
    <property type="project" value="UniProtKB-UniRule"/>
</dbReference>
<feature type="binding site" evidence="5">
    <location>
        <position position="20"/>
    </location>
    <ligand>
        <name>xanthine</name>
        <dbReference type="ChEBI" id="CHEBI:17712"/>
    </ligand>
</feature>
<feature type="binding site" evidence="5">
    <location>
        <begin position="128"/>
        <end position="132"/>
    </location>
    <ligand>
        <name>5-phospho-alpha-D-ribose 1-diphosphate</name>
        <dbReference type="ChEBI" id="CHEBI:58017"/>
    </ligand>
</feature>
<dbReference type="PANTHER" id="PTHR43864">
    <property type="entry name" value="HYPOXANTHINE/GUANINE PHOSPHORIBOSYLTRANSFERASE"/>
    <property type="match status" value="1"/>
</dbReference>
<organism evidence="8 9">
    <name type="scientific">Desemzia incerta</name>
    <dbReference type="NCBI Taxonomy" id="82801"/>
    <lineage>
        <taxon>Bacteria</taxon>
        <taxon>Bacillati</taxon>
        <taxon>Bacillota</taxon>
        <taxon>Bacilli</taxon>
        <taxon>Lactobacillales</taxon>
        <taxon>Carnobacteriaceae</taxon>
        <taxon>Desemzia</taxon>
    </lineage>
</organism>
<keyword evidence="1 5" id="KW-0963">Cytoplasm</keyword>
<dbReference type="OrthoDB" id="9790678at2"/>
<protein>
    <recommendedName>
        <fullName evidence="5 6">Xanthine phosphoribosyltransferase</fullName>
        <shortName evidence="5">XPRTase</shortName>
        <ecNumber evidence="5 6">2.4.2.22</ecNumber>
    </recommendedName>
</protein>
<dbReference type="InterPro" id="IPR029057">
    <property type="entry name" value="PRTase-like"/>
</dbReference>
<keyword evidence="9" id="KW-1185">Reference proteome</keyword>
<dbReference type="CDD" id="cd06223">
    <property type="entry name" value="PRTases_typeI"/>
    <property type="match status" value="1"/>
</dbReference>
<sequence length="196" mass="21336">MKLLEERIVQDGRVLSEGVLKVDQFLNHQIDPALMQAMGEDFANYFEQKGITKVITIEASGIAPAVFTGLSLDVPVVVAKKNVGITMTDELAAADVYSFTKQQNYTISVSKSVLSKNDTVLIIDDFLANGQAALGLMSICQQLGAAVAGIGIVIEKSFQTGRSLLEEQGADIYSLARIRSLENRQVEFVEENLSQH</sequence>
<evidence type="ECO:0000256" key="6">
    <source>
        <dbReference type="NCBIfam" id="TIGR01744"/>
    </source>
</evidence>
<proteinExistence type="inferred from homology"/>
<feature type="domain" description="Phosphoribosyltransferase" evidence="7">
    <location>
        <begin position="32"/>
        <end position="160"/>
    </location>
</feature>